<dbReference type="CDD" id="cd12148">
    <property type="entry name" value="fungal_TF_MHR"/>
    <property type="match status" value="1"/>
</dbReference>
<evidence type="ECO:0000256" key="6">
    <source>
        <dbReference type="ARBA" id="ARBA00023163"/>
    </source>
</evidence>
<evidence type="ECO:0000313" key="12">
    <source>
        <dbReference type="Proteomes" id="UP000269276"/>
    </source>
</evidence>
<comment type="subcellular location">
    <subcellularLocation>
        <location evidence="1">Nucleus</location>
    </subcellularLocation>
</comment>
<feature type="compositionally biased region" description="Polar residues" evidence="9">
    <location>
        <begin position="118"/>
        <end position="132"/>
    </location>
</feature>
<dbReference type="GO" id="GO:0000981">
    <property type="term" value="F:DNA-binding transcription factor activity, RNA polymerase II-specific"/>
    <property type="evidence" value="ECO:0007669"/>
    <property type="project" value="InterPro"/>
</dbReference>
<keyword evidence="3" id="KW-0862">Zinc</keyword>
<reference evidence="11 12" key="1">
    <citation type="journal article" date="2018" name="BMC Genomics">
        <title>Genomic evidence for intraspecific hybridization in a clonal and extremely halotolerant yeast.</title>
        <authorList>
            <person name="Gostincar C."/>
            <person name="Stajich J.E."/>
            <person name="Zupancic J."/>
            <person name="Zalar P."/>
            <person name="Gunde-Cimerman N."/>
        </authorList>
    </citation>
    <scope>NUCLEOTIDE SEQUENCE [LARGE SCALE GENOMIC DNA]</scope>
    <source>
        <strain evidence="11 12">EXF-2682</strain>
    </source>
</reference>
<keyword evidence="2" id="KW-0479">Metal-binding</keyword>
<feature type="compositionally biased region" description="Low complexity" evidence="9">
    <location>
        <begin position="758"/>
        <end position="776"/>
    </location>
</feature>
<evidence type="ECO:0000256" key="5">
    <source>
        <dbReference type="ARBA" id="ARBA00023125"/>
    </source>
</evidence>
<dbReference type="VEuPathDB" id="FungiDB:BTJ68_04388"/>
<feature type="compositionally biased region" description="Basic and acidic residues" evidence="9">
    <location>
        <begin position="679"/>
        <end position="689"/>
    </location>
</feature>
<evidence type="ECO:0000256" key="2">
    <source>
        <dbReference type="ARBA" id="ARBA00022723"/>
    </source>
</evidence>
<dbReference type="InterPro" id="IPR050987">
    <property type="entry name" value="AtrR-like"/>
</dbReference>
<evidence type="ECO:0000313" key="11">
    <source>
        <dbReference type="EMBL" id="RMY57311.1"/>
    </source>
</evidence>
<dbReference type="GO" id="GO:0006351">
    <property type="term" value="P:DNA-templated transcription"/>
    <property type="evidence" value="ECO:0007669"/>
    <property type="project" value="InterPro"/>
</dbReference>
<dbReference type="GO" id="GO:0005634">
    <property type="term" value="C:nucleus"/>
    <property type="evidence" value="ECO:0007669"/>
    <property type="project" value="UniProtKB-SubCell"/>
</dbReference>
<dbReference type="SUPFAM" id="SSF57701">
    <property type="entry name" value="Zn2/Cys6 DNA-binding domain"/>
    <property type="match status" value="1"/>
</dbReference>
<feature type="compositionally biased region" description="Low complexity" evidence="9">
    <location>
        <begin position="933"/>
        <end position="943"/>
    </location>
</feature>
<evidence type="ECO:0000256" key="7">
    <source>
        <dbReference type="ARBA" id="ARBA00023242"/>
    </source>
</evidence>
<evidence type="ECO:0000256" key="3">
    <source>
        <dbReference type="ARBA" id="ARBA00022833"/>
    </source>
</evidence>
<gene>
    <name evidence="11" type="ORF">D0863_12678</name>
</gene>
<dbReference type="Gene3D" id="4.10.240.10">
    <property type="entry name" value="Zn(2)-C6 fungal-type DNA-binding domain"/>
    <property type="match status" value="1"/>
</dbReference>
<evidence type="ECO:0000256" key="4">
    <source>
        <dbReference type="ARBA" id="ARBA00023015"/>
    </source>
</evidence>
<protein>
    <recommendedName>
        <fullName evidence="10">Zn(2)-C6 fungal-type domain-containing protein</fullName>
    </recommendedName>
</protein>
<feature type="compositionally biased region" description="Polar residues" evidence="9">
    <location>
        <begin position="740"/>
        <end position="757"/>
    </location>
</feature>
<feature type="compositionally biased region" description="Polar residues" evidence="9">
    <location>
        <begin position="885"/>
        <end position="900"/>
    </location>
</feature>
<dbReference type="PANTHER" id="PTHR46910:SF12">
    <property type="entry name" value="REGULATORY PROTEIN CAT8"/>
    <property type="match status" value="1"/>
</dbReference>
<feature type="region of interest" description="Disordered" evidence="9">
    <location>
        <begin position="718"/>
        <end position="788"/>
    </location>
</feature>
<dbReference type="Pfam" id="PF00172">
    <property type="entry name" value="Zn_clus"/>
    <property type="match status" value="1"/>
</dbReference>
<keyword evidence="7" id="KW-0539">Nucleus</keyword>
<feature type="compositionally biased region" description="Polar residues" evidence="9">
    <location>
        <begin position="651"/>
        <end position="660"/>
    </location>
</feature>
<evidence type="ECO:0000256" key="1">
    <source>
        <dbReference type="ARBA" id="ARBA00004123"/>
    </source>
</evidence>
<dbReference type="InterPro" id="IPR001138">
    <property type="entry name" value="Zn2Cys6_DnaBD"/>
</dbReference>
<comment type="caution">
    <text evidence="11">The sequence shown here is derived from an EMBL/GenBank/DDBJ whole genome shotgun (WGS) entry which is preliminary data.</text>
</comment>
<dbReference type="EMBL" id="QWIP01000666">
    <property type="protein sequence ID" value="RMY57311.1"/>
    <property type="molecule type" value="Genomic_DNA"/>
</dbReference>
<feature type="region of interest" description="Disordered" evidence="9">
    <location>
        <begin position="885"/>
        <end position="907"/>
    </location>
</feature>
<feature type="region of interest" description="Disordered" evidence="9">
    <location>
        <begin position="101"/>
        <end position="135"/>
    </location>
</feature>
<sequence>MPGILPMKVIKVGTSAQSRIAQACDRCRSKKIRCDGVRPCCSQCANVGFECKTSDKLSRRAFPRGYTESLEERVRALESEVRELKDLLDEKDEKIDMLSRIHSQSTQSIQLPSPRRGSATSHGNASDDQPQTPEKDEVFKVQQSPYLLSGAVEGADSYFSGTPSGRTFIEAFKHRVQETGRSTSEINTEALLASSLRSGTETPPTPESPVVYKAPPRLVSDQLVNIFFQEWAPLFPVLHRPAFLALYEKYVADSDAVSDKTAIAQLNLVFGIAALSNGARSSSELQSFERQWRAALDATMNENTMATLQALILAQIFCIQQGDLTRLLNYKGLSTSLSTRLGLHQSQKRFALGTLTCETRKKVFWTLYTVDCFSAVMLGLPKQLKDDDIQCEYPADADDEYVTERGFQPTLPGESTKLSSALALFKAARILSKVLEEVFPAKTSYELSLKKLTDLSDELETWSKNLAPHLRLHFAQDKPSTGTISSRSPLLSLTYHYIRALIQRPAICASLGSKSSSSMLAMASSCKHMVQIIQLLDERGMCFSFCLNKDEVLVLAGFGLLFQGLGLDSSSKILKDNHRMTIGIVEVLNKTKAPCAPEFSKVARSFLPAQPESAPQQKTSPPLAPRQSLPKPFSNAPVSRHNSEPSVPAQAGSNSPNSTKKQLKAIASRFSTHGTSKPPRMDAGGDSRRASVQHVSMHPYGMPASQSQPSLHTNSAYNAATAVSRSEPARSPLDMYRRPSSVSRQTNTQHAQPNQHNRPQLQGQRPQQQQPHQQIRPKPRSSVPNLPNLDYLAFGADIAPQASTTNMTPPVKTEPQLTDWEKLLGSLDNGETNIFDASYGGPAIDALMDAPRTGQNRGPNPELNNPPSDAINWDADFWETLCQTNTNNSTATGTDLTQNNDHPDSIFSASSADEAVRLSADDLTASELRKGSGDTTGSSDSGFVSGGAGHDLENGNMNDLYKGIVMPAALEGIEDINLNYHAWDAGLGLPRSGDLDVCLALLDAHLVRYDRPHQMGPCAQRRLIDSPGPAVPPPPRASSLATVEANAPHSVTMT</sequence>
<dbReference type="GO" id="GO:0003677">
    <property type="term" value="F:DNA binding"/>
    <property type="evidence" value="ECO:0007669"/>
    <property type="project" value="UniProtKB-KW"/>
</dbReference>
<dbReference type="InterPro" id="IPR007219">
    <property type="entry name" value="XnlR_reg_dom"/>
</dbReference>
<dbReference type="AlphaFoldDB" id="A0A3M7CZ40"/>
<dbReference type="Proteomes" id="UP000269276">
    <property type="component" value="Unassembled WGS sequence"/>
</dbReference>
<keyword evidence="4" id="KW-0805">Transcription regulation</keyword>
<dbReference type="PANTHER" id="PTHR46910">
    <property type="entry name" value="TRANSCRIPTION FACTOR PDR1"/>
    <property type="match status" value="1"/>
</dbReference>
<name>A0A3M7CZ40_HORWE</name>
<dbReference type="PROSITE" id="PS00463">
    <property type="entry name" value="ZN2_CY6_FUNGAL_1"/>
    <property type="match status" value="1"/>
</dbReference>
<dbReference type="OrthoDB" id="1924787at2759"/>
<dbReference type="CDD" id="cd00067">
    <property type="entry name" value="GAL4"/>
    <property type="match status" value="1"/>
</dbReference>
<keyword evidence="6" id="KW-0804">Transcription</keyword>
<evidence type="ECO:0000256" key="8">
    <source>
        <dbReference type="SAM" id="Coils"/>
    </source>
</evidence>
<dbReference type="GO" id="GO:0008270">
    <property type="term" value="F:zinc ion binding"/>
    <property type="evidence" value="ECO:0007669"/>
    <property type="project" value="InterPro"/>
</dbReference>
<proteinExistence type="predicted"/>
<feature type="region of interest" description="Disordered" evidence="9">
    <location>
        <begin position="927"/>
        <end position="952"/>
    </location>
</feature>
<dbReference type="InterPro" id="IPR036864">
    <property type="entry name" value="Zn2-C6_fun-type_DNA-bd_sf"/>
</dbReference>
<dbReference type="Pfam" id="PF04082">
    <property type="entry name" value="Fungal_trans"/>
    <property type="match status" value="1"/>
</dbReference>
<evidence type="ECO:0000259" key="10">
    <source>
        <dbReference type="PROSITE" id="PS50048"/>
    </source>
</evidence>
<keyword evidence="5" id="KW-0238">DNA-binding</keyword>
<keyword evidence="8" id="KW-0175">Coiled coil</keyword>
<organism evidence="11 12">
    <name type="scientific">Hortaea werneckii</name>
    <name type="common">Black yeast</name>
    <name type="synonym">Cladosporium werneckii</name>
    <dbReference type="NCBI Taxonomy" id="91943"/>
    <lineage>
        <taxon>Eukaryota</taxon>
        <taxon>Fungi</taxon>
        <taxon>Dikarya</taxon>
        <taxon>Ascomycota</taxon>
        <taxon>Pezizomycotina</taxon>
        <taxon>Dothideomycetes</taxon>
        <taxon>Dothideomycetidae</taxon>
        <taxon>Mycosphaerellales</taxon>
        <taxon>Teratosphaeriaceae</taxon>
        <taxon>Hortaea</taxon>
    </lineage>
</organism>
<feature type="compositionally biased region" description="Polar residues" evidence="9">
    <location>
        <begin position="101"/>
        <end position="111"/>
    </location>
</feature>
<feature type="coiled-coil region" evidence="8">
    <location>
        <begin position="67"/>
        <end position="101"/>
    </location>
</feature>
<feature type="region of interest" description="Disordered" evidence="9">
    <location>
        <begin position="1026"/>
        <end position="1054"/>
    </location>
</feature>
<dbReference type="CDD" id="cd15485">
    <property type="entry name" value="ZIP_Cat8"/>
    <property type="match status" value="1"/>
</dbReference>
<evidence type="ECO:0000256" key="9">
    <source>
        <dbReference type="SAM" id="MobiDB-lite"/>
    </source>
</evidence>
<feature type="domain" description="Zn(2)-C6 fungal-type" evidence="10">
    <location>
        <begin position="23"/>
        <end position="53"/>
    </location>
</feature>
<dbReference type="SMART" id="SM00906">
    <property type="entry name" value="Fungal_trans"/>
    <property type="match status" value="1"/>
</dbReference>
<dbReference type="SMART" id="SM00066">
    <property type="entry name" value="GAL4"/>
    <property type="match status" value="1"/>
</dbReference>
<accession>A0A3M7CZ40</accession>
<feature type="region of interest" description="Disordered" evidence="9">
    <location>
        <begin position="609"/>
        <end position="691"/>
    </location>
</feature>
<dbReference type="PROSITE" id="PS50048">
    <property type="entry name" value="ZN2_CY6_FUNGAL_2"/>
    <property type="match status" value="1"/>
</dbReference>
<dbReference type="FunFam" id="4.10.240.10:FF:000007">
    <property type="entry name" value="C6 transcription factor FacB"/>
    <property type="match status" value="1"/>
</dbReference>